<sequence>MKIRWNEQKRLWFVDLPNGVRVYTHRSDQAEAIYKASAEDAPVARWKWGMAGEQGQHVGGRALQQAQPALVHQPDPVRHRVDHQAGRQDAMKAGDTVVCRGSRGYLFTTGKEYTVQDYQPGRTTSTSHGPLTCRSSTTMARRSGAMRTASP</sequence>
<reference evidence="2" key="1">
    <citation type="submission" date="2022-07" db="EMBL/GenBank/DDBJ databases">
        <title>Comparative analysis of new lytic phages for the biological control of phytopathogenic Xanthomonas spp.</title>
        <authorList>
            <person name="Domingo-Calap M.L."/>
            <person name="Bernabeu-Gimeno M."/>
            <person name="Aure C.M."/>
            <person name="Marco-Noales E."/>
            <person name="Domingo-Calap P."/>
        </authorList>
    </citation>
    <scope>NUCLEOTIDE SEQUENCE</scope>
</reference>
<evidence type="ECO:0000256" key="1">
    <source>
        <dbReference type="SAM" id="MobiDB-lite"/>
    </source>
</evidence>
<dbReference type="Proteomes" id="UP001164571">
    <property type="component" value="Segment"/>
</dbReference>
<protein>
    <submittedName>
        <fullName evidence="2">Uncharacterized protein</fullName>
    </submittedName>
</protein>
<feature type="region of interest" description="Disordered" evidence="1">
    <location>
        <begin position="118"/>
        <end position="151"/>
    </location>
</feature>
<evidence type="ECO:0000313" key="3">
    <source>
        <dbReference type="Proteomes" id="UP001164571"/>
    </source>
</evidence>
<keyword evidence="3" id="KW-1185">Reference proteome</keyword>
<organism evidence="2 3">
    <name type="scientific">Xanthomonas phage vB_Xar_IVIA-DoCa4</name>
    <dbReference type="NCBI Taxonomy" id="2975531"/>
    <lineage>
        <taxon>Viruses</taxon>
        <taxon>Duplodnaviria</taxon>
        <taxon>Heunggongvirae</taxon>
        <taxon>Uroviricota</taxon>
        <taxon>Caudoviricetes</taxon>
        <taxon>Autographivirales</taxon>
        <taxon>Autonotataviridae</taxon>
        <taxon>Gujervirinae</taxon>
        <taxon>Pradovirus</taxon>
        <taxon>Pradovirus IVIADoCa4</taxon>
    </lineage>
</organism>
<accession>A0A9X9JMN8</accession>
<gene>
    <name evidence="2" type="ORF">IVIADoCa4_20</name>
</gene>
<name>A0A9X9JMN8_9CAUD</name>
<feature type="compositionally biased region" description="Polar residues" evidence="1">
    <location>
        <begin position="121"/>
        <end position="140"/>
    </location>
</feature>
<dbReference type="EMBL" id="ON932078">
    <property type="protein sequence ID" value="UYA98640.1"/>
    <property type="molecule type" value="Genomic_DNA"/>
</dbReference>
<proteinExistence type="predicted"/>
<evidence type="ECO:0000313" key="2">
    <source>
        <dbReference type="EMBL" id="UYA98640.1"/>
    </source>
</evidence>